<dbReference type="InParanoid" id="G3JHL1"/>
<protein>
    <submittedName>
        <fullName evidence="2">Uncharacterized protein</fullName>
    </submittedName>
</protein>
<dbReference type="AlphaFoldDB" id="G3JHL1"/>
<dbReference type="EMBL" id="JH126402">
    <property type="protein sequence ID" value="EGX90919.1"/>
    <property type="molecule type" value="Genomic_DNA"/>
</dbReference>
<evidence type="ECO:0000256" key="1">
    <source>
        <dbReference type="SAM" id="MobiDB-lite"/>
    </source>
</evidence>
<keyword evidence="3" id="KW-1185">Reference proteome</keyword>
<name>G3JHL1_CORMM</name>
<evidence type="ECO:0000313" key="2">
    <source>
        <dbReference type="EMBL" id="EGX90919.1"/>
    </source>
</evidence>
<dbReference type="Proteomes" id="UP000001610">
    <property type="component" value="Unassembled WGS sequence"/>
</dbReference>
<gene>
    <name evidence="2" type="ORF">CCM_05075</name>
</gene>
<sequence length="97" mass="10430">MTKMFRHWGATSAARNRQTPPPPLLSDVYDAAIDAKAVRIEGSPTMSRISGYGVAEASHSLSFDPVRAALPYQSPPVTIPCRATAQLPNISAVLPKR</sequence>
<accession>G3JHL1</accession>
<dbReference type="VEuPathDB" id="FungiDB:CCM_05075"/>
<dbReference type="KEGG" id="cmt:CCM_05075"/>
<proteinExistence type="predicted"/>
<dbReference type="RefSeq" id="XP_006670284.1">
    <property type="nucleotide sequence ID" value="XM_006670221.1"/>
</dbReference>
<reference evidence="2 3" key="1">
    <citation type="journal article" date="2011" name="Genome Biol.">
        <title>Genome sequence of the insect pathogenic fungus Cordyceps militaris, a valued traditional Chinese medicine.</title>
        <authorList>
            <person name="Zheng P."/>
            <person name="Xia Y."/>
            <person name="Xiao G."/>
            <person name="Xiong C."/>
            <person name="Hu X."/>
            <person name="Zhang S."/>
            <person name="Zheng H."/>
            <person name="Huang Y."/>
            <person name="Zhou Y."/>
            <person name="Wang S."/>
            <person name="Zhao G.P."/>
            <person name="Liu X."/>
            <person name="St Leger R.J."/>
            <person name="Wang C."/>
        </authorList>
    </citation>
    <scope>NUCLEOTIDE SEQUENCE [LARGE SCALE GENOMIC DNA]</scope>
    <source>
        <strain evidence="2 3">CM01</strain>
    </source>
</reference>
<organism evidence="2 3">
    <name type="scientific">Cordyceps militaris (strain CM01)</name>
    <name type="common">Caterpillar fungus</name>
    <dbReference type="NCBI Taxonomy" id="983644"/>
    <lineage>
        <taxon>Eukaryota</taxon>
        <taxon>Fungi</taxon>
        <taxon>Dikarya</taxon>
        <taxon>Ascomycota</taxon>
        <taxon>Pezizomycotina</taxon>
        <taxon>Sordariomycetes</taxon>
        <taxon>Hypocreomycetidae</taxon>
        <taxon>Hypocreales</taxon>
        <taxon>Cordycipitaceae</taxon>
        <taxon>Cordyceps</taxon>
    </lineage>
</organism>
<feature type="region of interest" description="Disordered" evidence="1">
    <location>
        <begin position="1"/>
        <end position="23"/>
    </location>
</feature>
<dbReference type="HOGENOM" id="CLU_2346614_0_0_1"/>
<dbReference type="GeneID" id="18167095"/>
<evidence type="ECO:0000313" key="3">
    <source>
        <dbReference type="Proteomes" id="UP000001610"/>
    </source>
</evidence>